<dbReference type="RefSeq" id="WP_270024698.1">
    <property type="nucleotide sequence ID" value="NZ_JAPDDP010000012.1"/>
</dbReference>
<comment type="caution">
    <text evidence="2">The sequence shown here is derived from an EMBL/GenBank/DDBJ whole genome shotgun (WGS) entry which is preliminary data.</text>
</comment>
<dbReference type="InterPro" id="IPR013096">
    <property type="entry name" value="Cupin_2"/>
</dbReference>
<name>A0A9X3N6I7_9ACTN</name>
<feature type="domain" description="Cupin type-2" evidence="1">
    <location>
        <begin position="61"/>
        <end position="127"/>
    </location>
</feature>
<dbReference type="Gene3D" id="2.60.120.10">
    <property type="entry name" value="Jelly Rolls"/>
    <property type="match status" value="1"/>
</dbReference>
<organism evidence="2 3">
    <name type="scientific">Solirubrobacter phytolaccae</name>
    <dbReference type="NCBI Taxonomy" id="1404360"/>
    <lineage>
        <taxon>Bacteria</taxon>
        <taxon>Bacillati</taxon>
        <taxon>Actinomycetota</taxon>
        <taxon>Thermoleophilia</taxon>
        <taxon>Solirubrobacterales</taxon>
        <taxon>Solirubrobacteraceae</taxon>
        <taxon>Solirubrobacter</taxon>
    </lineage>
</organism>
<dbReference type="InterPro" id="IPR011051">
    <property type="entry name" value="RmlC_Cupin_sf"/>
</dbReference>
<keyword evidence="3" id="KW-1185">Reference proteome</keyword>
<dbReference type="Proteomes" id="UP001147653">
    <property type="component" value="Unassembled WGS sequence"/>
</dbReference>
<proteinExistence type="predicted"/>
<dbReference type="InterPro" id="IPR014710">
    <property type="entry name" value="RmlC-like_jellyroll"/>
</dbReference>
<evidence type="ECO:0000313" key="3">
    <source>
        <dbReference type="Proteomes" id="UP001147653"/>
    </source>
</evidence>
<dbReference type="Pfam" id="PF07883">
    <property type="entry name" value="Cupin_2"/>
    <property type="match status" value="1"/>
</dbReference>
<evidence type="ECO:0000259" key="1">
    <source>
        <dbReference type="Pfam" id="PF07883"/>
    </source>
</evidence>
<sequence>MRVPPAHIETTPQGKVPVDGGWFILNLGEMAWEAAPGFGAWRAFDAPDADPSQPGMGLHVHVFQPGESNGFYHAEAAQEGFIVLSGECLAIVEGEERRMRQWDYLHSPPGTAHITVGAGDEPCAILMFGSPDPSRKVEWIADETAARHGVSVATTTSNGTEVYGDLPEIQRVPAPSPFT</sequence>
<accession>A0A9X3N6I7</accession>
<reference evidence="2" key="1">
    <citation type="submission" date="2022-10" db="EMBL/GenBank/DDBJ databases">
        <title>The WGS of Solirubrobacter phytolaccae KCTC 29190.</title>
        <authorList>
            <person name="Jiang Z."/>
        </authorList>
    </citation>
    <scope>NUCLEOTIDE SEQUENCE</scope>
    <source>
        <strain evidence="2">KCTC 29190</strain>
    </source>
</reference>
<dbReference type="EMBL" id="JAPDDP010000012">
    <property type="protein sequence ID" value="MDA0180391.1"/>
    <property type="molecule type" value="Genomic_DNA"/>
</dbReference>
<dbReference type="SUPFAM" id="SSF51182">
    <property type="entry name" value="RmlC-like cupins"/>
    <property type="match status" value="1"/>
</dbReference>
<protein>
    <submittedName>
        <fullName evidence="2">Cupin domain-containing protein</fullName>
    </submittedName>
</protein>
<gene>
    <name evidence="2" type="ORF">OJ997_08810</name>
</gene>
<dbReference type="AlphaFoldDB" id="A0A9X3N6I7"/>
<evidence type="ECO:0000313" key="2">
    <source>
        <dbReference type="EMBL" id="MDA0180391.1"/>
    </source>
</evidence>